<evidence type="ECO:0000256" key="1">
    <source>
        <dbReference type="SAM" id="SignalP"/>
    </source>
</evidence>
<dbReference type="Pfam" id="PF13648">
    <property type="entry name" value="Lipocalin_4"/>
    <property type="match status" value="1"/>
</dbReference>
<feature type="chain" id="PRO_5015771505" description="Lipocalin-like domain-containing protein" evidence="1">
    <location>
        <begin position="16"/>
        <end position="176"/>
    </location>
</feature>
<keyword evidence="1" id="KW-0732">Signal</keyword>
<dbReference type="RefSeq" id="WP_105020724.1">
    <property type="nucleotide sequence ID" value="NZ_MSCM01000001.1"/>
</dbReference>
<gene>
    <name evidence="3" type="ORF">BTO16_06005</name>
</gene>
<protein>
    <recommendedName>
        <fullName evidence="2">Lipocalin-like domain-containing protein</fullName>
    </recommendedName>
</protein>
<keyword evidence="4" id="KW-1185">Reference proteome</keyword>
<dbReference type="AlphaFoldDB" id="A0A2S7WX39"/>
<evidence type="ECO:0000313" key="3">
    <source>
        <dbReference type="EMBL" id="PQJ82153.1"/>
    </source>
</evidence>
<organism evidence="3 4">
    <name type="scientific">Polaribacter glomeratus</name>
    <dbReference type="NCBI Taxonomy" id="102"/>
    <lineage>
        <taxon>Bacteria</taxon>
        <taxon>Pseudomonadati</taxon>
        <taxon>Bacteroidota</taxon>
        <taxon>Flavobacteriia</taxon>
        <taxon>Flavobacteriales</taxon>
        <taxon>Flavobacteriaceae</taxon>
    </lineage>
</organism>
<comment type="caution">
    <text evidence="3">The sequence shown here is derived from an EMBL/GenBank/DDBJ whole genome shotgun (WGS) entry which is preliminary data.</text>
</comment>
<feature type="domain" description="Lipocalin-like" evidence="2">
    <location>
        <begin position="31"/>
        <end position="148"/>
    </location>
</feature>
<sequence length="176" mass="19362">MKLLFLFIAIPLLFACEVNTSSKPDITSGDLVGTWSLTNLRIDSAILNITSPDPLTITASGFGKNYNASITFDENPNQVSVDGNFNFELTYTNGQTYTKNFYLDAILLNNTFGSSSSSWQIDNNILSLIKSGEIINIEIMEYTGSKIVVETKINQTITINNVNAEIVGKAFITLEK</sequence>
<dbReference type="PROSITE" id="PS51257">
    <property type="entry name" value="PROKAR_LIPOPROTEIN"/>
    <property type="match status" value="1"/>
</dbReference>
<name>A0A2S7WX39_9FLAO</name>
<accession>A0A2S7WX39</accession>
<dbReference type="Proteomes" id="UP000239068">
    <property type="component" value="Unassembled WGS sequence"/>
</dbReference>
<dbReference type="InterPro" id="IPR024311">
    <property type="entry name" value="Lipocalin-like"/>
</dbReference>
<dbReference type="EMBL" id="MSCM01000001">
    <property type="protein sequence ID" value="PQJ82153.1"/>
    <property type="molecule type" value="Genomic_DNA"/>
</dbReference>
<reference evidence="3 4" key="1">
    <citation type="submission" date="2016-12" db="EMBL/GenBank/DDBJ databases">
        <title>Trade-off between light-utilization and light-protection in marine flavobacteria.</title>
        <authorList>
            <person name="Kumagai Y."/>
            <person name="Yoshizawa S."/>
            <person name="Kogure K."/>
            <person name="Iwasaki W."/>
        </authorList>
    </citation>
    <scope>NUCLEOTIDE SEQUENCE [LARGE SCALE GENOMIC DNA]</scope>
    <source>
        <strain evidence="3 4">ATCC 43844</strain>
    </source>
</reference>
<proteinExistence type="predicted"/>
<feature type="signal peptide" evidence="1">
    <location>
        <begin position="1"/>
        <end position="15"/>
    </location>
</feature>
<evidence type="ECO:0000259" key="2">
    <source>
        <dbReference type="Pfam" id="PF13648"/>
    </source>
</evidence>
<evidence type="ECO:0000313" key="4">
    <source>
        <dbReference type="Proteomes" id="UP000239068"/>
    </source>
</evidence>